<dbReference type="PANTHER" id="PTHR46481">
    <property type="entry name" value="ZINC FINGER BED DOMAIN-CONTAINING PROTEIN 4"/>
    <property type="match status" value="1"/>
</dbReference>
<evidence type="ECO:0000313" key="6">
    <source>
        <dbReference type="EMBL" id="CAG8658710.1"/>
    </source>
</evidence>
<comment type="subcellular location">
    <subcellularLocation>
        <location evidence="1">Nucleus</location>
    </subcellularLocation>
</comment>
<keyword evidence="3" id="KW-0863">Zinc-finger</keyword>
<dbReference type="OrthoDB" id="2447835at2759"/>
<evidence type="ECO:0000256" key="1">
    <source>
        <dbReference type="ARBA" id="ARBA00004123"/>
    </source>
</evidence>
<comment type="caution">
    <text evidence="6">The sequence shown here is derived from an EMBL/GenBank/DDBJ whole genome shotgun (WGS) entry which is preliminary data.</text>
</comment>
<dbReference type="Proteomes" id="UP000789405">
    <property type="component" value="Unassembled WGS sequence"/>
</dbReference>
<dbReference type="SUPFAM" id="SSF140996">
    <property type="entry name" value="Hermes dimerisation domain"/>
    <property type="match status" value="1"/>
</dbReference>
<keyword evidence="7" id="KW-1185">Reference proteome</keyword>
<dbReference type="EMBL" id="CAJVPY010006222">
    <property type="protein sequence ID" value="CAG8658710.1"/>
    <property type="molecule type" value="Genomic_DNA"/>
</dbReference>
<dbReference type="AlphaFoldDB" id="A0A9N9DZT3"/>
<evidence type="ECO:0000256" key="4">
    <source>
        <dbReference type="ARBA" id="ARBA00022833"/>
    </source>
</evidence>
<dbReference type="InterPro" id="IPR052035">
    <property type="entry name" value="ZnF_BED_domain_contain"/>
</dbReference>
<reference evidence="6" key="1">
    <citation type="submission" date="2021-06" db="EMBL/GenBank/DDBJ databases">
        <authorList>
            <person name="Kallberg Y."/>
            <person name="Tangrot J."/>
            <person name="Rosling A."/>
        </authorList>
    </citation>
    <scope>NUCLEOTIDE SEQUENCE</scope>
    <source>
        <strain evidence="6">MA453B</strain>
    </source>
</reference>
<protein>
    <submittedName>
        <fullName evidence="6">3068_t:CDS:1</fullName>
    </submittedName>
</protein>
<name>A0A9N9DZT3_9GLOM</name>
<organism evidence="6 7">
    <name type="scientific">Dentiscutata erythropus</name>
    <dbReference type="NCBI Taxonomy" id="1348616"/>
    <lineage>
        <taxon>Eukaryota</taxon>
        <taxon>Fungi</taxon>
        <taxon>Fungi incertae sedis</taxon>
        <taxon>Mucoromycota</taxon>
        <taxon>Glomeromycotina</taxon>
        <taxon>Glomeromycetes</taxon>
        <taxon>Diversisporales</taxon>
        <taxon>Gigasporaceae</taxon>
        <taxon>Dentiscutata</taxon>
    </lineage>
</organism>
<dbReference type="GO" id="GO:0008270">
    <property type="term" value="F:zinc ion binding"/>
    <property type="evidence" value="ECO:0007669"/>
    <property type="project" value="UniProtKB-KW"/>
</dbReference>
<proteinExistence type="predicted"/>
<evidence type="ECO:0000256" key="2">
    <source>
        <dbReference type="ARBA" id="ARBA00022723"/>
    </source>
</evidence>
<evidence type="ECO:0000256" key="3">
    <source>
        <dbReference type="ARBA" id="ARBA00022771"/>
    </source>
</evidence>
<keyword evidence="5" id="KW-0539">Nucleus</keyword>
<accession>A0A9N9DZT3</accession>
<evidence type="ECO:0000256" key="5">
    <source>
        <dbReference type="ARBA" id="ARBA00023242"/>
    </source>
</evidence>
<dbReference type="PANTHER" id="PTHR46481:SF10">
    <property type="entry name" value="ZINC FINGER BED DOMAIN-CONTAINING PROTEIN 39"/>
    <property type="match status" value="1"/>
</dbReference>
<dbReference type="GO" id="GO:0005634">
    <property type="term" value="C:nucleus"/>
    <property type="evidence" value="ECO:0007669"/>
    <property type="project" value="UniProtKB-SubCell"/>
</dbReference>
<gene>
    <name evidence="6" type="ORF">DERYTH_LOCUS10589</name>
</gene>
<keyword evidence="4" id="KW-0862">Zinc</keyword>
<keyword evidence="2" id="KW-0479">Metal-binding</keyword>
<evidence type="ECO:0000313" key="7">
    <source>
        <dbReference type="Proteomes" id="UP000789405"/>
    </source>
</evidence>
<sequence>MGLFQSRDNKKSQFYCCQICKENNITVQYAHNSSTGNMLGHLWSKHRIDKDYPEKTNTNGSIIKVMHVITKWRQEKITQLLVEFIIEDCQPFHILQSKAFCCFLNYMEAGFQIPCEQTVKKIINKAYEWSHDQLFSMINMDEKCRYLKIHQTIDDVPTRWNSSYLAWIWLKELRKVIEYLGLMLSSELEPTNIFSGSSYPTHNLKLLINKFAPSNEQTEEDYVDLLFESSSRHVKENFY</sequence>